<dbReference type="Gene3D" id="3.30.420.10">
    <property type="entry name" value="Ribonuclease H-like superfamily/Ribonuclease H"/>
    <property type="match status" value="1"/>
</dbReference>
<dbReference type="InterPro" id="IPR013520">
    <property type="entry name" value="Ribonucl_H"/>
</dbReference>
<evidence type="ECO:0000313" key="3">
    <source>
        <dbReference type="Proteomes" id="UP001596084"/>
    </source>
</evidence>
<organism evidence="2 3">
    <name type="scientific">Polaromonas jejuensis</name>
    <dbReference type="NCBI Taxonomy" id="457502"/>
    <lineage>
        <taxon>Bacteria</taxon>
        <taxon>Pseudomonadati</taxon>
        <taxon>Pseudomonadota</taxon>
        <taxon>Betaproteobacteria</taxon>
        <taxon>Burkholderiales</taxon>
        <taxon>Comamonadaceae</taxon>
        <taxon>Polaromonas</taxon>
    </lineage>
</organism>
<keyword evidence="2" id="KW-0269">Exonuclease</keyword>
<proteinExistence type="predicted"/>
<dbReference type="InterPro" id="IPR012337">
    <property type="entry name" value="RNaseH-like_sf"/>
</dbReference>
<dbReference type="PANTHER" id="PTHR30231:SF37">
    <property type="entry name" value="EXODEOXYRIBONUCLEASE 10"/>
    <property type="match status" value="1"/>
</dbReference>
<evidence type="ECO:0000259" key="1">
    <source>
        <dbReference type="SMART" id="SM00479"/>
    </source>
</evidence>
<dbReference type="EMBL" id="JBHSMX010000023">
    <property type="protein sequence ID" value="MFC5522110.1"/>
    <property type="molecule type" value="Genomic_DNA"/>
</dbReference>
<dbReference type="GO" id="GO:0004527">
    <property type="term" value="F:exonuclease activity"/>
    <property type="evidence" value="ECO:0007669"/>
    <property type="project" value="UniProtKB-KW"/>
</dbReference>
<dbReference type="RefSeq" id="WP_068834173.1">
    <property type="nucleotide sequence ID" value="NZ_JBHSMX010000023.1"/>
</dbReference>
<dbReference type="Proteomes" id="UP001596084">
    <property type="component" value="Unassembled WGS sequence"/>
</dbReference>
<sequence length="350" mass="38065">MTTEQLSLGFDESAFAPSPAAPSKLRKAKTARVTPALRAAAPPDLNALARELEQHPDYRVLRRLVPSTQFDHQPLGPVARVVILDTETTGLDHSRDKIIELALVRVHIDRQTGQATGPVEVYDGLQDPGMPIPKMAREITGITDAMVAGQQLDEARIASLLEGADLVIAHNAGFDRPFVEARLPQTAALDWACSFADIDWAAAGRSSAKLSALASELGWFYDAHRAEMDCHALLAVLMAELPDLGQNGLAHLISSAQAPSYRLQATGAPFEAKDLLKARGYRWDGQGKVWHTRLGGEAALQAECAWLKEAVYGGRTARLQWERHDAKSRYSTRSGVAGWADLRDQSPALI</sequence>
<gene>
    <name evidence="2" type="ORF">ACFPP7_14485</name>
</gene>
<dbReference type="NCBIfam" id="NF006615">
    <property type="entry name" value="PRK09182.1"/>
    <property type="match status" value="1"/>
</dbReference>
<dbReference type="SMART" id="SM00479">
    <property type="entry name" value="EXOIII"/>
    <property type="match status" value="1"/>
</dbReference>
<dbReference type="CDD" id="cd06127">
    <property type="entry name" value="DEDDh"/>
    <property type="match status" value="1"/>
</dbReference>
<feature type="domain" description="Exonuclease" evidence="1">
    <location>
        <begin position="80"/>
        <end position="246"/>
    </location>
</feature>
<keyword evidence="2" id="KW-0378">Hydrolase</keyword>
<evidence type="ECO:0000313" key="2">
    <source>
        <dbReference type="EMBL" id="MFC5522110.1"/>
    </source>
</evidence>
<name>A0ABW0QBT5_9BURK</name>
<reference evidence="3" key="1">
    <citation type="journal article" date="2019" name="Int. J. Syst. Evol. Microbiol.">
        <title>The Global Catalogue of Microorganisms (GCM) 10K type strain sequencing project: providing services to taxonomists for standard genome sequencing and annotation.</title>
        <authorList>
            <consortium name="The Broad Institute Genomics Platform"/>
            <consortium name="The Broad Institute Genome Sequencing Center for Infectious Disease"/>
            <person name="Wu L."/>
            <person name="Ma J."/>
        </authorList>
    </citation>
    <scope>NUCLEOTIDE SEQUENCE [LARGE SCALE GENOMIC DNA]</scope>
    <source>
        <strain evidence="3">CGMCC 4.7277</strain>
    </source>
</reference>
<accession>A0ABW0QBT5</accession>
<dbReference type="Pfam" id="PF00929">
    <property type="entry name" value="RNase_T"/>
    <property type="match status" value="1"/>
</dbReference>
<keyword evidence="2" id="KW-0540">Nuclease</keyword>
<comment type="caution">
    <text evidence="2">The sequence shown here is derived from an EMBL/GenBank/DDBJ whole genome shotgun (WGS) entry which is preliminary data.</text>
</comment>
<keyword evidence="3" id="KW-1185">Reference proteome</keyword>
<dbReference type="PANTHER" id="PTHR30231">
    <property type="entry name" value="DNA POLYMERASE III SUBUNIT EPSILON"/>
    <property type="match status" value="1"/>
</dbReference>
<dbReference type="SUPFAM" id="SSF53098">
    <property type="entry name" value="Ribonuclease H-like"/>
    <property type="match status" value="1"/>
</dbReference>
<protein>
    <submittedName>
        <fullName evidence="2">3'-5' exonuclease</fullName>
    </submittedName>
</protein>
<dbReference type="InterPro" id="IPR036397">
    <property type="entry name" value="RNaseH_sf"/>
</dbReference>